<proteinExistence type="predicted"/>
<accession>A0AAW7JLA5</accession>
<protein>
    <recommendedName>
        <fullName evidence="7">Tetratricopeptide repeat protein</fullName>
    </recommendedName>
</protein>
<dbReference type="Proteomes" id="UP001167831">
    <property type="component" value="Unassembled WGS sequence"/>
</dbReference>
<keyword evidence="1" id="KW-0802">TPR repeat</keyword>
<dbReference type="InterPro" id="IPR011990">
    <property type="entry name" value="TPR-like_helical_dom_sf"/>
</dbReference>
<name>A0AAW7JLA5_9BACT</name>
<reference evidence="4" key="1">
    <citation type="submission" date="2023-06" db="EMBL/GenBank/DDBJ databases">
        <authorList>
            <person name="Zeman M."/>
            <person name="Kubasova T."/>
            <person name="Jahodarova E."/>
            <person name="Nykrynova M."/>
            <person name="Rychlik I."/>
        </authorList>
    </citation>
    <scope>NUCLEOTIDE SEQUENCE</scope>
    <source>
        <strain evidence="4">ET15</strain>
        <strain evidence="3">ET37</strain>
    </source>
</reference>
<evidence type="ECO:0000256" key="1">
    <source>
        <dbReference type="PROSITE-ProRule" id="PRU00339"/>
    </source>
</evidence>
<feature type="chain" id="PRO_5043902754" description="Tetratricopeptide repeat protein" evidence="2">
    <location>
        <begin position="20"/>
        <end position="404"/>
    </location>
</feature>
<dbReference type="EMBL" id="JAUEIF010000011">
    <property type="protein sequence ID" value="MDN0026009.1"/>
    <property type="molecule type" value="Genomic_DNA"/>
</dbReference>
<sequence>MKKLIISAVLAVAATSAFAQGDALKSILKSKDYAEAEKLLNANLSSLDAQQKAKAYNKLVELAMEKVSKEESTLSTNQLIVQMQQGNPEPYDTLGLYNAAYAAMKNGMECDKYDNMPNAKGKVSPKFHKSNQEKLYRLRTHLINGGQYAAEKGDQASALNNYALYVESASSPLFADVDKTKEPDLWLGEVARVAAVYSFQANNLENANKYCDIALKDTASYREALGLKVYLMQQGLKTKEDSLKSMKEVEALYATTNKDEQVFNALVTLYGGLGMDQKQLALISERIAVDPNNANIWAMKGQNEMNAEKWDDAIASLKKSIELDDKQAIVFTYLGYSLNSKAGTLATANEQKPLLMESLGYLEKARSLDPNRKDANWSYPLYQCYYSLYGADDSRTKEMEALIK</sequence>
<reference evidence="4" key="2">
    <citation type="submission" date="2023-08" db="EMBL/GenBank/DDBJ databases">
        <title>Identification and characterization of horizontal gene transfer across gut microbiota members of farm animals based on homology search.</title>
        <authorList>
            <person name="Schwarzerova J."/>
            <person name="Nykrynova M."/>
            <person name="Jureckova K."/>
            <person name="Cejkova D."/>
            <person name="Rychlik I."/>
        </authorList>
    </citation>
    <scope>NUCLEOTIDE SEQUENCE</scope>
    <source>
        <strain evidence="4">ET15</strain>
        <strain evidence="3">ET37</strain>
    </source>
</reference>
<comment type="caution">
    <text evidence="4">The sequence shown here is derived from an EMBL/GenBank/DDBJ whole genome shotgun (WGS) entry which is preliminary data.</text>
</comment>
<evidence type="ECO:0000313" key="5">
    <source>
        <dbReference type="Proteomes" id="UP001167831"/>
    </source>
</evidence>
<evidence type="ECO:0008006" key="7">
    <source>
        <dbReference type="Google" id="ProtNLM"/>
    </source>
</evidence>
<keyword evidence="2" id="KW-0732">Signal</keyword>
<organism evidence="4 6">
    <name type="scientific">Leyella lascolaii</name>
    <dbReference type="NCBI Taxonomy" id="1776379"/>
    <lineage>
        <taxon>Bacteria</taxon>
        <taxon>Pseudomonadati</taxon>
        <taxon>Bacteroidota</taxon>
        <taxon>Bacteroidia</taxon>
        <taxon>Bacteroidales</taxon>
        <taxon>Prevotellaceae</taxon>
        <taxon>Leyella</taxon>
    </lineage>
</organism>
<keyword evidence="5" id="KW-1185">Reference proteome</keyword>
<evidence type="ECO:0000313" key="4">
    <source>
        <dbReference type="EMBL" id="MDN0026009.1"/>
    </source>
</evidence>
<dbReference type="RefSeq" id="WP_273530788.1">
    <property type="nucleotide sequence ID" value="NZ_CALUKV010000001.1"/>
</dbReference>
<evidence type="ECO:0000256" key="2">
    <source>
        <dbReference type="SAM" id="SignalP"/>
    </source>
</evidence>
<evidence type="ECO:0000313" key="6">
    <source>
        <dbReference type="Proteomes" id="UP001168478"/>
    </source>
</evidence>
<gene>
    <name evidence="3" type="ORF">QVN81_11665</name>
    <name evidence="4" type="ORF">QVN84_10830</name>
</gene>
<dbReference type="AlphaFoldDB" id="A0AAW7JLA5"/>
<dbReference type="Proteomes" id="UP001168478">
    <property type="component" value="Unassembled WGS sequence"/>
</dbReference>
<feature type="repeat" description="TPR" evidence="1">
    <location>
        <begin position="294"/>
        <end position="327"/>
    </location>
</feature>
<dbReference type="EMBL" id="JAUEIE010000016">
    <property type="protein sequence ID" value="MDN0023666.1"/>
    <property type="molecule type" value="Genomic_DNA"/>
</dbReference>
<evidence type="ECO:0000313" key="3">
    <source>
        <dbReference type="EMBL" id="MDN0023666.1"/>
    </source>
</evidence>
<dbReference type="InterPro" id="IPR019734">
    <property type="entry name" value="TPR_rpt"/>
</dbReference>
<dbReference type="SUPFAM" id="SSF48452">
    <property type="entry name" value="TPR-like"/>
    <property type="match status" value="1"/>
</dbReference>
<dbReference type="PROSITE" id="PS50005">
    <property type="entry name" value="TPR"/>
    <property type="match status" value="1"/>
</dbReference>
<dbReference type="Gene3D" id="1.25.40.10">
    <property type="entry name" value="Tetratricopeptide repeat domain"/>
    <property type="match status" value="1"/>
</dbReference>
<feature type="signal peptide" evidence="2">
    <location>
        <begin position="1"/>
        <end position="19"/>
    </location>
</feature>